<evidence type="ECO:0000313" key="8">
    <source>
        <dbReference type="Proteomes" id="UP000636394"/>
    </source>
</evidence>
<keyword evidence="8" id="KW-1185">Reference proteome</keyword>
<dbReference type="EMBL" id="WPCR01000002">
    <property type="protein sequence ID" value="NHM13548.1"/>
    <property type="molecule type" value="Genomic_DNA"/>
</dbReference>
<evidence type="ECO:0000256" key="3">
    <source>
        <dbReference type="ARBA" id="ARBA00022777"/>
    </source>
</evidence>
<dbReference type="InterPro" id="IPR017508">
    <property type="entry name" value="HipA_N1"/>
</dbReference>
<dbReference type="NCBIfam" id="TIGR03071">
    <property type="entry name" value="couple_hipA"/>
    <property type="match status" value="1"/>
</dbReference>
<evidence type="ECO:0000313" key="7">
    <source>
        <dbReference type="EMBL" id="NHM13548.1"/>
    </source>
</evidence>
<protein>
    <recommendedName>
        <fullName evidence="9">Type II toxin-antitoxin system HipA family toxin</fullName>
    </recommendedName>
</protein>
<feature type="compositionally biased region" description="Basic residues" evidence="4">
    <location>
        <begin position="1"/>
        <end position="18"/>
    </location>
</feature>
<keyword evidence="2" id="KW-0808">Transferase</keyword>
<feature type="region of interest" description="Disordered" evidence="4">
    <location>
        <begin position="1"/>
        <end position="28"/>
    </location>
</feature>
<dbReference type="PANTHER" id="PTHR37419">
    <property type="entry name" value="SERINE/THREONINE-PROTEIN KINASE TOXIN HIPA"/>
    <property type="match status" value="1"/>
</dbReference>
<comment type="similarity">
    <text evidence="1">Belongs to the HipA Ser/Thr kinase family.</text>
</comment>
<keyword evidence="3" id="KW-0418">Kinase</keyword>
<evidence type="ECO:0008006" key="9">
    <source>
        <dbReference type="Google" id="ProtNLM"/>
    </source>
</evidence>
<evidence type="ECO:0000259" key="5">
    <source>
        <dbReference type="Pfam" id="PF07804"/>
    </source>
</evidence>
<evidence type="ECO:0000259" key="6">
    <source>
        <dbReference type="Pfam" id="PF13657"/>
    </source>
</evidence>
<dbReference type="InterPro" id="IPR052028">
    <property type="entry name" value="HipA_Ser/Thr_kinase"/>
</dbReference>
<feature type="domain" description="HipA-like C-terminal" evidence="5">
    <location>
        <begin position="185"/>
        <end position="429"/>
    </location>
</feature>
<feature type="compositionally biased region" description="Basic and acidic residues" evidence="4">
    <location>
        <begin position="19"/>
        <end position="28"/>
    </location>
</feature>
<dbReference type="PANTHER" id="PTHR37419:SF1">
    <property type="entry name" value="SERINE_THREONINE-PROTEIN KINASE TOXIN HIPA"/>
    <property type="match status" value="1"/>
</dbReference>
<proteinExistence type="inferred from homology"/>
<dbReference type="Proteomes" id="UP000636394">
    <property type="component" value="Unassembled WGS sequence"/>
</dbReference>
<name>A0ABX0IH55_9ACTN</name>
<evidence type="ECO:0000256" key="2">
    <source>
        <dbReference type="ARBA" id="ARBA00022679"/>
    </source>
</evidence>
<accession>A0ABX0IH55</accession>
<feature type="domain" description="HipA N-terminal subdomain 1" evidence="6">
    <location>
        <begin position="58"/>
        <end position="146"/>
    </location>
</feature>
<sequence>MRRKPLVHLKSGKRQVHHRAGENPERYQHPRTRCDLHETRRIALELAIYRDYPAGPIPLGTLTRENGTTSFRYAAEYLSRSDAAAVSLSLPLRSEPFTEEELLPYFKGLLPEGEALENVCRSMGILATDYFTMLESCGLDCLGDIIINPDAYQNERAYEPISLQDLLSMAGKPEGIDKSIELARLSLAGTQNKCGLFHDPAAPLDEGWYQPLGGAPSNYIVKFAREDLRDLMTVEHLSLACARACGVPAAKTELLNPPRPIICVERYDRLANAHETIDGLAAPLRRHQEDITQAFAIMPAAKYRQLEPSTMAALAAFLRQNSAAPAQDIANLTRLMLFNYLIGNCDNHLKNISILYAPTWRSFQLAPAYDLVSTTYFARFSSNMGMAIGNHLDITEVEPDDFRIAAEQMGVNVRLLRTIVKDFQGQATAALGAEGNALENQGFAAAPYIADDLQEEVCPRLEVLSKI</sequence>
<evidence type="ECO:0000256" key="1">
    <source>
        <dbReference type="ARBA" id="ARBA00010164"/>
    </source>
</evidence>
<organism evidence="7 8">
    <name type="scientific">Xiamenia xianingshaonis</name>
    <dbReference type="NCBI Taxonomy" id="2682776"/>
    <lineage>
        <taxon>Bacteria</taxon>
        <taxon>Bacillati</taxon>
        <taxon>Actinomycetota</taxon>
        <taxon>Coriobacteriia</taxon>
        <taxon>Eggerthellales</taxon>
        <taxon>Eggerthellaceae</taxon>
        <taxon>Xiamenia</taxon>
    </lineage>
</organism>
<dbReference type="InterPro" id="IPR012893">
    <property type="entry name" value="HipA-like_C"/>
</dbReference>
<comment type="caution">
    <text evidence="7">The sequence shown here is derived from an EMBL/GenBank/DDBJ whole genome shotgun (WGS) entry which is preliminary data.</text>
</comment>
<gene>
    <name evidence="7" type="ORF">GMI68_01965</name>
</gene>
<evidence type="ECO:0000256" key="4">
    <source>
        <dbReference type="SAM" id="MobiDB-lite"/>
    </source>
</evidence>
<reference evidence="7 8" key="1">
    <citation type="submission" date="2019-11" db="EMBL/GenBank/DDBJ databases">
        <title>Eggerthellaceae novel genus isolated from the rectal contents of marmort.</title>
        <authorList>
            <person name="Zhang G."/>
        </authorList>
    </citation>
    <scope>NUCLEOTIDE SEQUENCE [LARGE SCALE GENOMIC DNA]</scope>
    <source>
        <strain evidence="8">zg-886</strain>
    </source>
</reference>
<dbReference type="Pfam" id="PF07804">
    <property type="entry name" value="HipA_C"/>
    <property type="match status" value="1"/>
</dbReference>
<dbReference type="Pfam" id="PF13657">
    <property type="entry name" value="Couple_hipA"/>
    <property type="match status" value="1"/>
</dbReference>
<dbReference type="Gene3D" id="1.10.1070.20">
    <property type="match status" value="1"/>
</dbReference>